<protein>
    <submittedName>
        <fullName evidence="2">Uncharacterized protein</fullName>
    </submittedName>
</protein>
<gene>
    <name evidence="2" type="ORF">RRG08_028731</name>
</gene>
<feature type="non-terminal residue" evidence="2">
    <location>
        <position position="203"/>
    </location>
</feature>
<dbReference type="AlphaFoldDB" id="A0AAE0YNX4"/>
<proteinExistence type="predicted"/>
<sequence length="203" mass="22235">ALQIPHPQPSPIFPYIKIPLTHKSAQLIWQILVACRPITDRNKQNRKSCEPLILHCLVFDRSSASSTILIHWSQRGNLLGVFESHTGAVSVEPAREPSRARVPHRRGECGASAGTFLACSSPTQSWSTSGPVTIINLLLAGIVKNVPVLLPRAAAKLRPRDGRWLIPSFRLERASGTQLPSAPGLDCRTRRWSGGSHGQHLTT</sequence>
<name>A0AAE0YNX4_9GAST</name>
<comment type="caution">
    <text evidence="2">The sequence shown here is derived from an EMBL/GenBank/DDBJ whole genome shotgun (WGS) entry which is preliminary data.</text>
</comment>
<evidence type="ECO:0000313" key="3">
    <source>
        <dbReference type="Proteomes" id="UP001283361"/>
    </source>
</evidence>
<accession>A0AAE0YNX4</accession>
<evidence type="ECO:0000313" key="2">
    <source>
        <dbReference type="EMBL" id="KAK3752332.1"/>
    </source>
</evidence>
<organism evidence="2 3">
    <name type="scientific">Elysia crispata</name>
    <name type="common">lettuce slug</name>
    <dbReference type="NCBI Taxonomy" id="231223"/>
    <lineage>
        <taxon>Eukaryota</taxon>
        <taxon>Metazoa</taxon>
        <taxon>Spiralia</taxon>
        <taxon>Lophotrochozoa</taxon>
        <taxon>Mollusca</taxon>
        <taxon>Gastropoda</taxon>
        <taxon>Heterobranchia</taxon>
        <taxon>Euthyneura</taxon>
        <taxon>Panpulmonata</taxon>
        <taxon>Sacoglossa</taxon>
        <taxon>Placobranchoidea</taxon>
        <taxon>Plakobranchidae</taxon>
        <taxon>Elysia</taxon>
    </lineage>
</organism>
<evidence type="ECO:0000256" key="1">
    <source>
        <dbReference type="SAM" id="MobiDB-lite"/>
    </source>
</evidence>
<dbReference type="Proteomes" id="UP001283361">
    <property type="component" value="Unassembled WGS sequence"/>
</dbReference>
<dbReference type="EMBL" id="JAWDGP010005770">
    <property type="protein sequence ID" value="KAK3752332.1"/>
    <property type="molecule type" value="Genomic_DNA"/>
</dbReference>
<feature type="region of interest" description="Disordered" evidence="1">
    <location>
        <begin position="176"/>
        <end position="203"/>
    </location>
</feature>
<reference evidence="2" key="1">
    <citation type="journal article" date="2023" name="G3 (Bethesda)">
        <title>A reference genome for the long-term kleptoplast-retaining sea slug Elysia crispata morphotype clarki.</title>
        <authorList>
            <person name="Eastman K.E."/>
            <person name="Pendleton A.L."/>
            <person name="Shaikh M.A."/>
            <person name="Suttiyut T."/>
            <person name="Ogas R."/>
            <person name="Tomko P."/>
            <person name="Gavelis G."/>
            <person name="Widhalm J.R."/>
            <person name="Wisecaver J.H."/>
        </authorList>
    </citation>
    <scope>NUCLEOTIDE SEQUENCE</scope>
    <source>
        <strain evidence="2">ECLA1</strain>
    </source>
</reference>
<keyword evidence="3" id="KW-1185">Reference proteome</keyword>